<feature type="repeat" description="PPR" evidence="3">
    <location>
        <begin position="66"/>
        <end position="96"/>
    </location>
</feature>
<dbReference type="Pfam" id="PF14432">
    <property type="entry name" value="DYW_deaminase"/>
    <property type="match status" value="1"/>
</dbReference>
<evidence type="ECO:0000256" key="3">
    <source>
        <dbReference type="PROSITE-ProRule" id="PRU00708"/>
    </source>
</evidence>
<dbReference type="Gene3D" id="3.40.50.1100">
    <property type="match status" value="1"/>
</dbReference>
<dbReference type="PANTHER" id="PTHR47926">
    <property type="entry name" value="PENTATRICOPEPTIDE REPEAT-CONTAINING PROTEIN"/>
    <property type="match status" value="1"/>
</dbReference>
<dbReference type="AlphaFoldDB" id="A0AAN9JB10"/>
<dbReference type="InterPro" id="IPR011990">
    <property type="entry name" value="TPR-like_helical_dom_sf"/>
</dbReference>
<keyword evidence="2" id="KW-0677">Repeat</keyword>
<dbReference type="Gene3D" id="1.25.40.10">
    <property type="entry name" value="Tetratricopeptide repeat domain"/>
    <property type="match status" value="5"/>
</dbReference>
<feature type="repeat" description="PPR" evidence="3">
    <location>
        <begin position="400"/>
        <end position="434"/>
    </location>
</feature>
<feature type="repeat" description="PPR" evidence="3">
    <location>
        <begin position="301"/>
        <end position="335"/>
    </location>
</feature>
<dbReference type="InterPro" id="IPR036052">
    <property type="entry name" value="TrpB-like_PALP_sf"/>
</dbReference>
<comment type="similarity">
    <text evidence="1">Belongs to the PPR family. PCMP-H subfamily.</text>
</comment>
<keyword evidence="6" id="KW-1185">Reference proteome</keyword>
<gene>
    <name evidence="5" type="ORF">RJT34_17890</name>
</gene>
<protein>
    <recommendedName>
        <fullName evidence="4">DYW domain-containing protein</fullName>
    </recommendedName>
</protein>
<dbReference type="InterPro" id="IPR032867">
    <property type="entry name" value="DYW_dom"/>
</dbReference>
<sequence>MHKLDSKALAFSHNPFKLMPFLRCIRTSIVGSHQSVFHSNQLLNGLSKSGRIDDARKLFDEMPQRDEYTWNTMISGYASVGRLVEARKLFDGFSRRSSITWSSLISGYCRFGCQVEAFDLFRWMRLDGQKPTQYTLGSILRVCSALGLIQNGEMIHGYVVKNGFESNVYVVTGLVDMYAKCKHVIQAEFLFKGLAHDKGNHVLWTAMVTGYAQNGDSHKAIEFFRYMRSEGVESNQFTFPSILTACSAVSAHCFGEQVYGCIVRSGFGCNVYIQSALVDMYAKCGDLSNAKRVLETMEEDDVVSWNSMIVGCVRHGFEEEALLLFKKMHARKMKIDEYTFPSVLNCCIVGSIDAKSAHCLVIKTGFENYKLVSNALVDMYAKTGDFNCAYAVFEKMLQKDVISWTSLVTGCAQNSSHEESLKIFCDMRIAGISPDQFTVASILSACAELTLLEFGKQVHSDFIKSGHRSTLSVDNSLVTMYAKCGCLDDADTIFISMQVRDVITWTALIVGYAQNGKGRDSVRFYDAMVSSGTKPDFITFIGLLFACSHAGLVDEGRIYFQQMNKVYGIKPGPEHYACMIDLFGRSGKLNEAKEMLNQMDVKPDATVWKALLAACRVHGNLELGERAAKNLFELEPMNAMPYVMLSNMYSAARKWDDAAKIRRLMKSKGIVKEPGCSWIETNSRVHTFISEDRGHPREAEIYAKVDEIIIRIKEAGYVPDMSFSLHDIDREGKEVGLAYHSEKLAVAFGLLASPPGAPVRIFKNLRVCGDCHSAMKYISRVFSCHIILRDSNCFHHFREGECSCGEYWCHVMEVESFEDEAVAKLLIDCMDDLDLRLYSVVACVGTRSNALGMFHEFIGDRDVRLVGVEAGGNGLESGRHSSTLVKGEVGVYHGAITYLLQDDDGKIIQPHSIASGMECPGFGPELSFLKESGRAEFSVPTDQEALDGTPKNIDLTY</sequence>
<dbReference type="Proteomes" id="UP001359559">
    <property type="component" value="Unassembled WGS sequence"/>
</dbReference>
<proteinExistence type="inferred from homology"/>
<dbReference type="SUPFAM" id="SSF48452">
    <property type="entry name" value="TPR-like"/>
    <property type="match status" value="1"/>
</dbReference>
<dbReference type="Pfam" id="PF13041">
    <property type="entry name" value="PPR_2"/>
    <property type="match status" value="5"/>
</dbReference>
<dbReference type="FunFam" id="1.25.40.10:FF:000073">
    <property type="entry name" value="Pentatricopeptide repeat-containing protein chloroplastic"/>
    <property type="match status" value="1"/>
</dbReference>
<organism evidence="5 6">
    <name type="scientific">Clitoria ternatea</name>
    <name type="common">Butterfly pea</name>
    <dbReference type="NCBI Taxonomy" id="43366"/>
    <lineage>
        <taxon>Eukaryota</taxon>
        <taxon>Viridiplantae</taxon>
        <taxon>Streptophyta</taxon>
        <taxon>Embryophyta</taxon>
        <taxon>Tracheophyta</taxon>
        <taxon>Spermatophyta</taxon>
        <taxon>Magnoliopsida</taxon>
        <taxon>eudicotyledons</taxon>
        <taxon>Gunneridae</taxon>
        <taxon>Pentapetalae</taxon>
        <taxon>rosids</taxon>
        <taxon>fabids</taxon>
        <taxon>Fabales</taxon>
        <taxon>Fabaceae</taxon>
        <taxon>Papilionoideae</taxon>
        <taxon>50 kb inversion clade</taxon>
        <taxon>NPAAA clade</taxon>
        <taxon>indigoferoid/millettioid clade</taxon>
        <taxon>Phaseoleae</taxon>
        <taxon>Clitoria</taxon>
    </lineage>
</organism>
<dbReference type="InterPro" id="IPR046848">
    <property type="entry name" value="E_motif"/>
</dbReference>
<dbReference type="EMBL" id="JAYKXN010000004">
    <property type="protein sequence ID" value="KAK7294989.1"/>
    <property type="molecule type" value="Genomic_DNA"/>
</dbReference>
<dbReference type="NCBIfam" id="TIGR00756">
    <property type="entry name" value="PPR"/>
    <property type="match status" value="8"/>
</dbReference>
<evidence type="ECO:0000259" key="4">
    <source>
        <dbReference type="Pfam" id="PF14432"/>
    </source>
</evidence>
<dbReference type="FunFam" id="1.25.40.10:FF:000353">
    <property type="entry name" value="Pentatricopeptide repeat-containing protein At4g39530"/>
    <property type="match status" value="1"/>
</dbReference>
<accession>A0AAN9JB10</accession>
<feature type="repeat" description="PPR" evidence="3">
    <location>
        <begin position="638"/>
        <end position="672"/>
    </location>
</feature>
<dbReference type="PROSITE" id="PS51375">
    <property type="entry name" value="PPR"/>
    <property type="match status" value="8"/>
</dbReference>
<feature type="repeat" description="PPR" evidence="3">
    <location>
        <begin position="501"/>
        <end position="535"/>
    </location>
</feature>
<dbReference type="PANTHER" id="PTHR47926:SF517">
    <property type="entry name" value="TETRATRICOPEPTIDE REPEAT-LIKE SUPERFAMILY PROTEIN"/>
    <property type="match status" value="1"/>
</dbReference>
<feature type="domain" description="DYW" evidence="4">
    <location>
        <begin position="716"/>
        <end position="808"/>
    </location>
</feature>
<dbReference type="SUPFAM" id="SSF53686">
    <property type="entry name" value="Tryptophan synthase beta subunit-like PLP-dependent enzymes"/>
    <property type="match status" value="1"/>
</dbReference>
<dbReference type="Pfam" id="PF01535">
    <property type="entry name" value="PPR"/>
    <property type="match status" value="3"/>
</dbReference>
<dbReference type="Pfam" id="PF20431">
    <property type="entry name" value="E_motif"/>
    <property type="match status" value="1"/>
</dbReference>
<dbReference type="InterPro" id="IPR002885">
    <property type="entry name" value="PPR_rpt"/>
</dbReference>
<feature type="repeat" description="PPR" evidence="3">
    <location>
        <begin position="200"/>
        <end position="234"/>
    </location>
</feature>
<dbReference type="FunFam" id="1.25.40.10:FF:000452">
    <property type="entry name" value="pentatricopeptide repeat-containing protein At2g03880, mitochondrial"/>
    <property type="match status" value="1"/>
</dbReference>
<feature type="repeat" description="PPR" evidence="3">
    <location>
        <begin position="35"/>
        <end position="65"/>
    </location>
</feature>
<reference evidence="5 6" key="1">
    <citation type="submission" date="2024-01" db="EMBL/GenBank/DDBJ databases">
        <title>The genomes of 5 underutilized Papilionoideae crops provide insights into root nodulation and disease resistance.</title>
        <authorList>
            <person name="Yuan L."/>
        </authorList>
    </citation>
    <scope>NUCLEOTIDE SEQUENCE [LARGE SCALE GENOMIC DNA]</scope>
    <source>
        <strain evidence="5">LY-2023</strain>
        <tissue evidence="5">Leaf</tissue>
    </source>
</reference>
<dbReference type="GO" id="GO:0003723">
    <property type="term" value="F:RNA binding"/>
    <property type="evidence" value="ECO:0007669"/>
    <property type="project" value="InterPro"/>
</dbReference>
<dbReference type="GO" id="GO:0008270">
    <property type="term" value="F:zinc ion binding"/>
    <property type="evidence" value="ECO:0007669"/>
    <property type="project" value="InterPro"/>
</dbReference>
<dbReference type="InterPro" id="IPR046960">
    <property type="entry name" value="PPR_At4g14850-like_plant"/>
</dbReference>
<feature type="repeat" description="PPR" evidence="3">
    <location>
        <begin position="97"/>
        <end position="131"/>
    </location>
</feature>
<evidence type="ECO:0000313" key="5">
    <source>
        <dbReference type="EMBL" id="KAK7294989.1"/>
    </source>
</evidence>
<dbReference type="GO" id="GO:0009451">
    <property type="term" value="P:RNA modification"/>
    <property type="evidence" value="ECO:0007669"/>
    <property type="project" value="InterPro"/>
</dbReference>
<dbReference type="FunFam" id="1.25.40.10:FF:001093">
    <property type="entry name" value="Pentatricopeptide repeat-containing protein At2g34400"/>
    <property type="match status" value="1"/>
</dbReference>
<name>A0AAN9JB10_CLITE</name>
<evidence type="ECO:0000256" key="2">
    <source>
        <dbReference type="ARBA" id="ARBA00022737"/>
    </source>
</evidence>
<evidence type="ECO:0000313" key="6">
    <source>
        <dbReference type="Proteomes" id="UP001359559"/>
    </source>
</evidence>
<evidence type="ECO:0000256" key="1">
    <source>
        <dbReference type="ARBA" id="ARBA00006643"/>
    </source>
</evidence>
<comment type="caution">
    <text evidence="5">The sequence shown here is derived from an EMBL/GenBank/DDBJ whole genome shotgun (WGS) entry which is preliminary data.</text>
</comment>